<organism evidence="1">
    <name type="scientific">Magnetococcus massalia (strain MO-1)</name>
    <dbReference type="NCBI Taxonomy" id="451514"/>
    <lineage>
        <taxon>Bacteria</taxon>
        <taxon>Pseudomonadati</taxon>
        <taxon>Pseudomonadota</taxon>
        <taxon>Magnetococcia</taxon>
        <taxon>Magnetococcales</taxon>
        <taxon>Magnetococcaceae</taxon>
        <taxon>Magnetococcus</taxon>
    </lineage>
</organism>
<name>A0A1S7LJR7_MAGMO</name>
<protein>
    <submittedName>
        <fullName evidence="1">Uncharacterized protein</fullName>
    </submittedName>
</protein>
<dbReference type="AlphaFoldDB" id="A0A1S7LJR7"/>
<sequence>MYHAKRQGELFLPLFLSVREVGRGICYFKICMVLRLMQQLVHASRSMGVGLLGITESIRSRMLRI</sequence>
<gene>
    <name evidence="1" type="ORF">MAGMO_2695</name>
</gene>
<proteinExistence type="predicted"/>
<accession>A0A1S7LJR7</accession>
<dbReference type="EMBL" id="LO017727">
    <property type="protein sequence ID" value="CRH06848.1"/>
    <property type="molecule type" value="Genomic_DNA"/>
</dbReference>
<reference evidence="1" key="1">
    <citation type="submission" date="2015-04" db="EMBL/GenBank/DDBJ databases">
        <authorList>
            <person name="Syromyatnikov M.Y."/>
            <person name="Popov V.N."/>
        </authorList>
    </citation>
    <scope>NUCLEOTIDE SEQUENCE</scope>
    <source>
        <strain evidence="1">MO-1</strain>
    </source>
</reference>
<evidence type="ECO:0000313" key="1">
    <source>
        <dbReference type="EMBL" id="CRH06848.1"/>
    </source>
</evidence>